<gene>
    <name evidence="1" type="ORF">PanWU01x14_265630</name>
</gene>
<proteinExistence type="predicted"/>
<dbReference type="EMBL" id="JXTB01000347">
    <property type="protein sequence ID" value="PON44578.1"/>
    <property type="molecule type" value="Genomic_DNA"/>
</dbReference>
<feature type="non-terminal residue" evidence="1">
    <location>
        <position position="1"/>
    </location>
</feature>
<sequence length="52" mass="5759">SWSRVLASDLLLLGLIAFFPSVIETVSEIVFTSKSIEDTSLLLVSIVIFMAW</sequence>
<reference evidence="2" key="1">
    <citation type="submission" date="2016-06" db="EMBL/GenBank/DDBJ databases">
        <title>Parallel loss of symbiosis genes in relatives of nitrogen-fixing non-legume Parasponia.</title>
        <authorList>
            <person name="Van Velzen R."/>
            <person name="Holmer R."/>
            <person name="Bu F."/>
            <person name="Rutten L."/>
            <person name="Van Zeijl A."/>
            <person name="Liu W."/>
            <person name="Santuari L."/>
            <person name="Cao Q."/>
            <person name="Sharma T."/>
            <person name="Shen D."/>
            <person name="Roswanjaya Y."/>
            <person name="Wardhani T."/>
            <person name="Kalhor M.S."/>
            <person name="Jansen J."/>
            <person name="Van den Hoogen J."/>
            <person name="Gungor B."/>
            <person name="Hartog M."/>
            <person name="Hontelez J."/>
            <person name="Verver J."/>
            <person name="Yang W.-C."/>
            <person name="Schijlen E."/>
            <person name="Repin R."/>
            <person name="Schilthuizen M."/>
            <person name="Schranz E."/>
            <person name="Heidstra R."/>
            <person name="Miyata K."/>
            <person name="Fedorova E."/>
            <person name="Kohlen W."/>
            <person name="Bisseling T."/>
            <person name="Smit S."/>
            <person name="Geurts R."/>
        </authorList>
    </citation>
    <scope>NUCLEOTIDE SEQUENCE [LARGE SCALE GENOMIC DNA]</scope>
    <source>
        <strain evidence="2">cv. WU1-14</strain>
    </source>
</reference>
<dbReference type="Proteomes" id="UP000237105">
    <property type="component" value="Unassembled WGS sequence"/>
</dbReference>
<evidence type="ECO:0000313" key="2">
    <source>
        <dbReference type="Proteomes" id="UP000237105"/>
    </source>
</evidence>
<dbReference type="AlphaFoldDB" id="A0A2P5B730"/>
<accession>A0A2P5B730</accession>
<organism evidence="1 2">
    <name type="scientific">Parasponia andersonii</name>
    <name type="common">Sponia andersonii</name>
    <dbReference type="NCBI Taxonomy" id="3476"/>
    <lineage>
        <taxon>Eukaryota</taxon>
        <taxon>Viridiplantae</taxon>
        <taxon>Streptophyta</taxon>
        <taxon>Embryophyta</taxon>
        <taxon>Tracheophyta</taxon>
        <taxon>Spermatophyta</taxon>
        <taxon>Magnoliopsida</taxon>
        <taxon>eudicotyledons</taxon>
        <taxon>Gunneridae</taxon>
        <taxon>Pentapetalae</taxon>
        <taxon>rosids</taxon>
        <taxon>fabids</taxon>
        <taxon>Rosales</taxon>
        <taxon>Cannabaceae</taxon>
        <taxon>Parasponia</taxon>
    </lineage>
</organism>
<name>A0A2P5B730_PARAD</name>
<protein>
    <submittedName>
        <fullName evidence="1">Uncharacterized protein</fullName>
    </submittedName>
</protein>
<comment type="caution">
    <text evidence="1">The sequence shown here is derived from an EMBL/GenBank/DDBJ whole genome shotgun (WGS) entry which is preliminary data.</text>
</comment>
<evidence type="ECO:0000313" key="1">
    <source>
        <dbReference type="EMBL" id="PON44578.1"/>
    </source>
</evidence>
<keyword evidence="2" id="KW-1185">Reference proteome</keyword>